<evidence type="ECO:0000313" key="4">
    <source>
        <dbReference type="Proteomes" id="UP000507222"/>
    </source>
</evidence>
<evidence type="ECO:0000313" key="5">
    <source>
        <dbReference type="Proteomes" id="UP000507245"/>
    </source>
</evidence>
<evidence type="ECO:0000256" key="1">
    <source>
        <dbReference type="SAM" id="Phobius"/>
    </source>
</evidence>
<evidence type="ECO:0000313" key="2">
    <source>
        <dbReference type="EMBL" id="CAB4263286.1"/>
    </source>
</evidence>
<keyword evidence="1" id="KW-0472">Membrane</keyword>
<keyword evidence="1" id="KW-1133">Transmembrane helix</keyword>
<dbReference type="Proteomes" id="UP000507245">
    <property type="component" value="Unassembled WGS sequence"/>
</dbReference>
<accession>A0A6J5W2N8</accession>
<gene>
    <name evidence="2" type="ORF">CURHAP_LOCUS3410</name>
    <name evidence="3" type="ORF">ORAREDHAP_LOCUS3611</name>
</gene>
<dbReference type="AlphaFoldDB" id="A0A6J5W2N8"/>
<organism evidence="3 5">
    <name type="scientific">Prunus armeniaca</name>
    <name type="common">Apricot</name>
    <name type="synonym">Armeniaca vulgaris</name>
    <dbReference type="NCBI Taxonomy" id="36596"/>
    <lineage>
        <taxon>Eukaryota</taxon>
        <taxon>Viridiplantae</taxon>
        <taxon>Streptophyta</taxon>
        <taxon>Embryophyta</taxon>
        <taxon>Tracheophyta</taxon>
        <taxon>Spermatophyta</taxon>
        <taxon>Magnoliopsida</taxon>
        <taxon>eudicotyledons</taxon>
        <taxon>Gunneridae</taxon>
        <taxon>Pentapetalae</taxon>
        <taxon>rosids</taxon>
        <taxon>fabids</taxon>
        <taxon>Rosales</taxon>
        <taxon>Rosaceae</taxon>
        <taxon>Amygdaloideae</taxon>
        <taxon>Amygdaleae</taxon>
        <taxon>Prunus</taxon>
    </lineage>
</organism>
<sequence>MLLAICLRSHLGIGNPQEKLPYNTFPASSLMEFLAIILLPAFVAKFMSIYKAFLIAAFG</sequence>
<feature type="transmembrane region" description="Helical" evidence="1">
    <location>
        <begin position="33"/>
        <end position="58"/>
    </location>
</feature>
<dbReference type="Proteomes" id="UP000507222">
    <property type="component" value="Unassembled WGS sequence"/>
</dbReference>
<keyword evidence="5" id="KW-1185">Reference proteome</keyword>
<keyword evidence="1" id="KW-0812">Transmembrane</keyword>
<name>A0A6J5W2N8_PRUAR</name>
<dbReference type="EMBL" id="CAEKDK010000001">
    <property type="protein sequence ID" value="CAB4263286.1"/>
    <property type="molecule type" value="Genomic_DNA"/>
</dbReference>
<dbReference type="EMBL" id="CAEKKB010000001">
    <property type="protein sequence ID" value="CAB4294004.1"/>
    <property type="molecule type" value="Genomic_DNA"/>
</dbReference>
<proteinExistence type="predicted"/>
<reference evidence="5" key="1">
    <citation type="journal article" date="2020" name="Genome Biol.">
        <title>Gamete binning: chromosome-level and haplotype-resolved genome assembly enabled by high-throughput single-cell sequencing of gamete genomes.</title>
        <authorList>
            <person name="Campoy J.A."/>
            <person name="Sun H."/>
            <person name="Goel M."/>
            <person name="Jiao W.-B."/>
            <person name="Folz-Donahue K."/>
            <person name="Wang N."/>
            <person name="Rubio M."/>
            <person name="Liu C."/>
            <person name="Kukat C."/>
            <person name="Ruiz D."/>
            <person name="Huettel B."/>
            <person name="Schneeberger K."/>
        </authorList>
    </citation>
    <scope>NUCLEOTIDE SEQUENCE [LARGE SCALE GENOMIC DNA]</scope>
    <source>
        <strain evidence="5">cv. Rojo Pasion</strain>
    </source>
</reference>
<protein>
    <submittedName>
        <fullName evidence="3">Uncharacterized protein</fullName>
    </submittedName>
</protein>
<reference evidence="3 4" key="2">
    <citation type="submission" date="2020-05" db="EMBL/GenBank/DDBJ databases">
        <authorList>
            <person name="Campoy J."/>
            <person name="Schneeberger K."/>
            <person name="Spophaly S."/>
        </authorList>
    </citation>
    <scope>NUCLEOTIDE SEQUENCE [LARGE SCALE GENOMIC DNA]</scope>
    <source>
        <strain evidence="3">PruArmRojPasFocal</strain>
    </source>
</reference>
<dbReference type="OrthoDB" id="1704323at2759"/>
<evidence type="ECO:0000313" key="3">
    <source>
        <dbReference type="EMBL" id="CAB4294004.1"/>
    </source>
</evidence>